<protein>
    <submittedName>
        <fullName evidence="2">NADH dehydrogenase subunit 6</fullName>
    </submittedName>
</protein>
<feature type="transmembrane region" description="Helical" evidence="1">
    <location>
        <begin position="53"/>
        <end position="71"/>
    </location>
</feature>
<dbReference type="AlphaFoldDB" id="A0A2P1CML7"/>
<sequence>MLFMNILFTLLTSTSIMFLWLNHPLSMGCILICQTLIIAMITGMMISTFLFSYIIVIIMLSGALVLFIYMASVASNEKFQTPVKMITVMPVIIMISYLLSKDLTFLQGESDATISYNDTLSLIKLFNSLSVYITMMMIIYLLLAMIIVSNIASVTEGPLRTK</sequence>
<reference evidence="2" key="1">
    <citation type="journal article" date="2018" name="Cladistics">
        <title>Phylogeny and the colourful history of jewel bugs (Insecta: Hemiptera: Scutelleridae).</title>
        <authorList>
            <person name="Wu Y."/>
            <person name="Redei D."/>
            <person name="Eger J."/>
            <person name="Wang Y."/>
            <person name="Wu H."/>
            <person name="Carapezza A."/>
            <person name="Kment P."/>
            <person name="Cai B."/>
            <person name="Sun X."/>
            <person name="Guo P."/>
            <person name="Luo J."/>
            <person name="Xie Q."/>
        </authorList>
    </citation>
    <scope>NUCLEOTIDE SEQUENCE</scope>
</reference>
<feature type="transmembrane region" description="Helical" evidence="1">
    <location>
        <begin position="83"/>
        <end position="100"/>
    </location>
</feature>
<geneLocation type="mitochondrion" evidence="2"/>
<evidence type="ECO:0000313" key="2">
    <source>
        <dbReference type="EMBL" id="AVJ52583.1"/>
    </source>
</evidence>
<feature type="transmembrane region" description="Helical" evidence="1">
    <location>
        <begin position="129"/>
        <end position="152"/>
    </location>
</feature>
<dbReference type="EMBL" id="MF173941">
    <property type="protein sequence ID" value="AVJ52583.1"/>
    <property type="molecule type" value="Genomic_DNA"/>
</dbReference>
<organism evidence="2">
    <name type="scientific">Microporus nigrita</name>
    <dbReference type="NCBI Taxonomy" id="1191099"/>
    <lineage>
        <taxon>Eukaryota</taxon>
        <taxon>Metazoa</taxon>
        <taxon>Ecdysozoa</taxon>
        <taxon>Arthropoda</taxon>
        <taxon>Hexapoda</taxon>
        <taxon>Insecta</taxon>
        <taxon>Pterygota</taxon>
        <taxon>Neoptera</taxon>
        <taxon>Paraneoptera</taxon>
        <taxon>Hemiptera</taxon>
        <taxon>Heteroptera</taxon>
        <taxon>Panheteroptera</taxon>
        <taxon>Pentatomomorpha</taxon>
        <taxon>Pentatomoidea</taxon>
        <taxon>Cydnidae</taxon>
        <taxon>Cydninae</taxon>
        <taxon>Microporus</taxon>
    </lineage>
</organism>
<keyword evidence="1" id="KW-0472">Membrane</keyword>
<keyword evidence="1" id="KW-1133">Transmembrane helix</keyword>
<gene>
    <name evidence="2" type="primary">ND6</name>
</gene>
<evidence type="ECO:0000256" key="1">
    <source>
        <dbReference type="SAM" id="Phobius"/>
    </source>
</evidence>
<keyword evidence="2" id="KW-0496">Mitochondrion</keyword>
<proteinExistence type="predicted"/>
<name>A0A2P1CML7_9HEMI</name>
<keyword evidence="1" id="KW-0812">Transmembrane</keyword>
<accession>A0A2P1CML7</accession>
<feature type="transmembrane region" description="Helical" evidence="1">
    <location>
        <begin position="29"/>
        <end position="47"/>
    </location>
</feature>